<accession>A0ACB8BUQ5</accession>
<evidence type="ECO:0000313" key="1">
    <source>
        <dbReference type="EMBL" id="KAH7928865.1"/>
    </source>
</evidence>
<protein>
    <submittedName>
        <fullName evidence="1">Uncharacterized protein</fullName>
    </submittedName>
</protein>
<name>A0ACB8BUQ5_9AGAM</name>
<evidence type="ECO:0000313" key="2">
    <source>
        <dbReference type="Proteomes" id="UP000790709"/>
    </source>
</evidence>
<proteinExistence type="predicted"/>
<sequence length="311" mass="34819">MSSSATASAMLAVMATSTVLQALAILLTVWRLWYRVSIRRFAWDDGWAAASMLCDIGFLITDWFRLKGCIWSCKYSIFVYWVYSIGFECSIWAARMSILCSIMRLMAPSKRSRRISVICITLFALMWCGIVVQTVLKCGSGWFYGSTGAIWCPFSLVVDIYELAIDVVSDAILVALSLRLLWSVKLPHKSQRRMILCSFSTSMAVSFVSVFRTTVRLNHITFLVFIGAELELVVCLVVCNLLVLVTYIDCRLRRSEEDGSSDTEDTGGVYPTQDSPVTTRLTTVDLDYYSGFVTRADGNMPPDDISAPSDM</sequence>
<organism evidence="1 2">
    <name type="scientific">Leucogyrophana mollusca</name>
    <dbReference type="NCBI Taxonomy" id="85980"/>
    <lineage>
        <taxon>Eukaryota</taxon>
        <taxon>Fungi</taxon>
        <taxon>Dikarya</taxon>
        <taxon>Basidiomycota</taxon>
        <taxon>Agaricomycotina</taxon>
        <taxon>Agaricomycetes</taxon>
        <taxon>Agaricomycetidae</taxon>
        <taxon>Boletales</taxon>
        <taxon>Boletales incertae sedis</taxon>
        <taxon>Leucogyrophana</taxon>
    </lineage>
</organism>
<dbReference type="Proteomes" id="UP000790709">
    <property type="component" value="Unassembled WGS sequence"/>
</dbReference>
<keyword evidence="2" id="KW-1185">Reference proteome</keyword>
<reference evidence="1" key="1">
    <citation type="journal article" date="2021" name="New Phytol.">
        <title>Evolutionary innovations through gain and loss of genes in the ectomycorrhizal Boletales.</title>
        <authorList>
            <person name="Wu G."/>
            <person name="Miyauchi S."/>
            <person name="Morin E."/>
            <person name="Kuo A."/>
            <person name="Drula E."/>
            <person name="Varga T."/>
            <person name="Kohler A."/>
            <person name="Feng B."/>
            <person name="Cao Y."/>
            <person name="Lipzen A."/>
            <person name="Daum C."/>
            <person name="Hundley H."/>
            <person name="Pangilinan J."/>
            <person name="Johnson J."/>
            <person name="Barry K."/>
            <person name="LaButti K."/>
            <person name="Ng V."/>
            <person name="Ahrendt S."/>
            <person name="Min B."/>
            <person name="Choi I.G."/>
            <person name="Park H."/>
            <person name="Plett J.M."/>
            <person name="Magnuson J."/>
            <person name="Spatafora J.W."/>
            <person name="Nagy L.G."/>
            <person name="Henrissat B."/>
            <person name="Grigoriev I.V."/>
            <person name="Yang Z.L."/>
            <person name="Xu J."/>
            <person name="Martin F.M."/>
        </authorList>
    </citation>
    <scope>NUCLEOTIDE SEQUENCE</scope>
    <source>
        <strain evidence="1">KUC20120723A-06</strain>
    </source>
</reference>
<comment type="caution">
    <text evidence="1">The sequence shown here is derived from an EMBL/GenBank/DDBJ whole genome shotgun (WGS) entry which is preliminary data.</text>
</comment>
<dbReference type="EMBL" id="MU266348">
    <property type="protein sequence ID" value="KAH7928865.1"/>
    <property type="molecule type" value="Genomic_DNA"/>
</dbReference>
<gene>
    <name evidence="1" type="ORF">BV22DRAFT_1126223</name>
</gene>